<dbReference type="AlphaFoldDB" id="X0W5S8"/>
<protein>
    <submittedName>
        <fullName evidence="1">Uncharacterized protein</fullName>
    </submittedName>
</protein>
<name>X0W5S8_9ZZZZ</name>
<sequence length="50" mass="5716">MSLLESTENTKIKPSVIVLGLDNTHQPSEFWIPETLNQRVLSFAIYIRAN</sequence>
<organism evidence="1">
    <name type="scientific">marine sediment metagenome</name>
    <dbReference type="NCBI Taxonomy" id="412755"/>
    <lineage>
        <taxon>unclassified sequences</taxon>
        <taxon>metagenomes</taxon>
        <taxon>ecological metagenomes</taxon>
    </lineage>
</organism>
<feature type="non-terminal residue" evidence="1">
    <location>
        <position position="50"/>
    </location>
</feature>
<comment type="caution">
    <text evidence="1">The sequence shown here is derived from an EMBL/GenBank/DDBJ whole genome shotgun (WGS) entry which is preliminary data.</text>
</comment>
<evidence type="ECO:0000313" key="1">
    <source>
        <dbReference type="EMBL" id="GAG08031.1"/>
    </source>
</evidence>
<gene>
    <name evidence="1" type="ORF">S01H1_44519</name>
</gene>
<reference evidence="1" key="1">
    <citation type="journal article" date="2014" name="Front. Microbiol.">
        <title>High frequency of phylogenetically diverse reductive dehalogenase-homologous genes in deep subseafloor sedimentary metagenomes.</title>
        <authorList>
            <person name="Kawai M."/>
            <person name="Futagami T."/>
            <person name="Toyoda A."/>
            <person name="Takaki Y."/>
            <person name="Nishi S."/>
            <person name="Hori S."/>
            <person name="Arai W."/>
            <person name="Tsubouchi T."/>
            <person name="Morono Y."/>
            <person name="Uchiyama I."/>
            <person name="Ito T."/>
            <person name="Fujiyama A."/>
            <person name="Inagaki F."/>
            <person name="Takami H."/>
        </authorList>
    </citation>
    <scope>NUCLEOTIDE SEQUENCE</scope>
    <source>
        <strain evidence="1">Expedition CK06-06</strain>
    </source>
</reference>
<accession>X0W5S8</accession>
<dbReference type="EMBL" id="BARS01028399">
    <property type="protein sequence ID" value="GAG08031.1"/>
    <property type="molecule type" value="Genomic_DNA"/>
</dbReference>
<proteinExistence type="predicted"/>